<dbReference type="GO" id="GO:0005525">
    <property type="term" value="F:GTP binding"/>
    <property type="evidence" value="ECO:0007669"/>
    <property type="project" value="UniProtKB-KW"/>
</dbReference>
<dbReference type="PROSITE" id="PS51421">
    <property type="entry name" value="RAS"/>
    <property type="match status" value="1"/>
</dbReference>
<evidence type="ECO:0000313" key="11">
    <source>
        <dbReference type="Proteomes" id="UP000092600"/>
    </source>
</evidence>
<dbReference type="PROSITE" id="PS51419">
    <property type="entry name" value="RAB"/>
    <property type="match status" value="1"/>
</dbReference>
<dbReference type="SMART" id="SM00173">
    <property type="entry name" value="RAS"/>
    <property type="match status" value="1"/>
</dbReference>
<dbReference type="PANTHER" id="PTHR13929:SF0">
    <property type="entry name" value="UBIA PRENYLTRANSFERASE DOMAIN-CONTAINING PROTEIN 1"/>
    <property type="match status" value="1"/>
</dbReference>
<sequence>MAEKIDYVFKVVLIGDSAVGKSQILARFARNEFSLDSKATIGVEFQTRTLQIQQKRIKAQIWDTAGQERYRAVTSAYYRGAVGALLVYDITKRQSFDHIPRWLDELRSHADKNIVIMLVGNKSDLEDQRAVATEDAREFAQKEGLFFLETSALEATNVETAFQTVLTEIFNIVNRRNLSSDPRASANAPALSGTKIVVPGPGQEVQTSSLGAADEEISRATLLWRAAKLPIYSVALVPLTVGSAAAYLQTGLFFGKRYLVLLAASALVITWLNLSNDVYDFDTGADRDKKESVVNIIGSRTVTQIAAYICLALGFMGIVWAFAEARDTRFLLLITYAIICGYVYQVRIGTEAGSRIVKFGVTSLYVLLLVFGLSKALPSTCVFLCALTAPMGKLVADFVEQNHNDNIKIFMAKYYCVRLHAIFGAALAFGFFLGRRGITG</sequence>
<evidence type="ECO:0000256" key="8">
    <source>
        <dbReference type="ARBA" id="ARBA00037868"/>
    </source>
</evidence>
<feature type="transmembrane region" description="Helical" evidence="9">
    <location>
        <begin position="364"/>
        <end position="392"/>
    </location>
</feature>
<evidence type="ECO:0000256" key="6">
    <source>
        <dbReference type="ARBA" id="ARBA00023288"/>
    </source>
</evidence>
<dbReference type="InterPro" id="IPR005225">
    <property type="entry name" value="Small_GTP-bd"/>
</dbReference>
<dbReference type="AlphaFoldDB" id="A0A199VMQ3"/>
<gene>
    <name evidence="10" type="ORF">ACMD2_02677</name>
</gene>
<feature type="transmembrane region" description="Helical" evidence="9">
    <location>
        <begin position="305"/>
        <end position="322"/>
    </location>
</feature>
<dbReference type="NCBIfam" id="TIGR00231">
    <property type="entry name" value="small_GTP"/>
    <property type="match status" value="1"/>
</dbReference>
<dbReference type="Proteomes" id="UP000092600">
    <property type="component" value="Unassembled WGS sequence"/>
</dbReference>
<dbReference type="PRINTS" id="PR00449">
    <property type="entry name" value="RASTRNSFRMNG"/>
</dbReference>
<dbReference type="Pfam" id="PF00071">
    <property type="entry name" value="Ras"/>
    <property type="match status" value="1"/>
</dbReference>
<evidence type="ECO:0000256" key="4">
    <source>
        <dbReference type="ARBA" id="ARBA00023134"/>
    </source>
</evidence>
<comment type="caution">
    <text evidence="10">The sequence shown here is derived from an EMBL/GenBank/DDBJ whole genome shotgun (WGS) entry which is preliminary data.</text>
</comment>
<dbReference type="SUPFAM" id="SSF52540">
    <property type="entry name" value="P-loop containing nucleoside triphosphate hydrolases"/>
    <property type="match status" value="1"/>
</dbReference>
<dbReference type="PANTHER" id="PTHR13929">
    <property type="entry name" value="1,4-DIHYDROXY-2-NAPHTHOATE OCTAPRENYLTRANSFERASE"/>
    <property type="match status" value="1"/>
</dbReference>
<evidence type="ECO:0000256" key="7">
    <source>
        <dbReference type="ARBA" id="ARBA00023289"/>
    </source>
</evidence>
<dbReference type="InterPro" id="IPR026046">
    <property type="entry name" value="UBIAD1"/>
</dbReference>
<accession>A0A199VMQ3</accession>
<reference evidence="10 11" key="1">
    <citation type="journal article" date="2016" name="DNA Res.">
        <title>The draft genome of MD-2 pineapple using hybrid error correction of long reads.</title>
        <authorList>
            <person name="Redwan R.M."/>
            <person name="Saidin A."/>
            <person name="Kumar S.V."/>
        </authorList>
    </citation>
    <scope>NUCLEOTIDE SEQUENCE [LARGE SCALE GENOMIC DNA]</scope>
    <source>
        <strain evidence="11">cv. MD2</strain>
        <tissue evidence="10">Leaf</tissue>
    </source>
</reference>
<dbReference type="InterPro" id="IPR027417">
    <property type="entry name" value="P-loop_NTPase"/>
</dbReference>
<dbReference type="CDD" id="cd01868">
    <property type="entry name" value="Rab11_like"/>
    <property type="match status" value="1"/>
</dbReference>
<dbReference type="CDD" id="cd13962">
    <property type="entry name" value="PT_UbiA_UBIAD1"/>
    <property type="match status" value="1"/>
</dbReference>
<evidence type="ECO:0000256" key="9">
    <source>
        <dbReference type="SAM" id="Phobius"/>
    </source>
</evidence>
<name>A0A199VMQ3_ANACO</name>
<feature type="transmembrane region" description="Helical" evidence="9">
    <location>
        <begin position="254"/>
        <end position="274"/>
    </location>
</feature>
<organism evidence="10 11">
    <name type="scientific">Ananas comosus</name>
    <name type="common">Pineapple</name>
    <name type="synonym">Ananas ananas</name>
    <dbReference type="NCBI Taxonomy" id="4615"/>
    <lineage>
        <taxon>Eukaryota</taxon>
        <taxon>Viridiplantae</taxon>
        <taxon>Streptophyta</taxon>
        <taxon>Embryophyta</taxon>
        <taxon>Tracheophyta</taxon>
        <taxon>Spermatophyta</taxon>
        <taxon>Magnoliopsida</taxon>
        <taxon>Liliopsida</taxon>
        <taxon>Poales</taxon>
        <taxon>Bromeliaceae</taxon>
        <taxon>Bromelioideae</taxon>
        <taxon>Ananas</taxon>
    </lineage>
</organism>
<feature type="transmembrane region" description="Helical" evidence="9">
    <location>
        <begin position="229"/>
        <end position="248"/>
    </location>
</feature>
<dbReference type="GO" id="GO:0003924">
    <property type="term" value="F:GTPase activity"/>
    <property type="evidence" value="ECO:0007669"/>
    <property type="project" value="InterPro"/>
</dbReference>
<keyword evidence="2" id="KW-0808">Transferase</keyword>
<dbReference type="Gene3D" id="3.40.50.300">
    <property type="entry name" value="P-loop containing nucleotide triphosphate hydrolases"/>
    <property type="match status" value="1"/>
</dbReference>
<proteinExistence type="inferred from homology"/>
<dbReference type="FunFam" id="3.40.50.300:FF:000274">
    <property type="entry name" value="ras-related protein RABA5a"/>
    <property type="match status" value="1"/>
</dbReference>
<dbReference type="EMBL" id="LSRQ01001332">
    <property type="protein sequence ID" value="OAY78288.1"/>
    <property type="molecule type" value="Genomic_DNA"/>
</dbReference>
<protein>
    <submittedName>
        <fullName evidence="10">Ras-related protein Rab11D</fullName>
    </submittedName>
</protein>
<dbReference type="SMART" id="SM00174">
    <property type="entry name" value="RHO"/>
    <property type="match status" value="1"/>
</dbReference>
<feature type="transmembrane region" description="Helical" evidence="9">
    <location>
        <begin position="328"/>
        <end position="344"/>
    </location>
</feature>
<dbReference type="STRING" id="4615.A0A199VMQ3"/>
<comment type="similarity">
    <text evidence="1">Belongs to the small GTPase superfamily. Rab family.</text>
</comment>
<keyword evidence="9" id="KW-1133">Transmembrane helix</keyword>
<keyword evidence="6" id="KW-0449">Lipoprotein</keyword>
<feature type="transmembrane region" description="Helical" evidence="9">
    <location>
        <begin position="412"/>
        <end position="434"/>
    </location>
</feature>
<evidence type="ECO:0000256" key="5">
    <source>
        <dbReference type="ARBA" id="ARBA00023136"/>
    </source>
</evidence>
<dbReference type="InterPro" id="IPR001806">
    <property type="entry name" value="Small_GTPase"/>
</dbReference>
<evidence type="ECO:0000313" key="10">
    <source>
        <dbReference type="EMBL" id="OAY78288.1"/>
    </source>
</evidence>
<evidence type="ECO:0000256" key="2">
    <source>
        <dbReference type="ARBA" id="ARBA00022679"/>
    </source>
</evidence>
<keyword evidence="7" id="KW-0636">Prenylation</keyword>
<evidence type="ECO:0000256" key="3">
    <source>
        <dbReference type="ARBA" id="ARBA00022741"/>
    </source>
</evidence>
<comment type="subcellular location">
    <subcellularLocation>
        <location evidence="8">Endomembrane system</location>
        <topology evidence="8">Lipid-anchor</topology>
    </subcellularLocation>
</comment>
<evidence type="ECO:0000256" key="1">
    <source>
        <dbReference type="ARBA" id="ARBA00006270"/>
    </source>
</evidence>
<dbReference type="GO" id="GO:0012505">
    <property type="term" value="C:endomembrane system"/>
    <property type="evidence" value="ECO:0007669"/>
    <property type="project" value="UniProtKB-SubCell"/>
</dbReference>
<keyword evidence="4" id="KW-0342">GTP-binding</keyword>
<dbReference type="SMART" id="SM00175">
    <property type="entry name" value="RAB"/>
    <property type="match status" value="1"/>
</dbReference>
<keyword evidence="5 9" id="KW-0472">Membrane</keyword>
<dbReference type="PROSITE" id="PS51420">
    <property type="entry name" value="RHO"/>
    <property type="match status" value="1"/>
</dbReference>
<dbReference type="GO" id="GO:0042372">
    <property type="term" value="P:phylloquinone biosynthetic process"/>
    <property type="evidence" value="ECO:0007669"/>
    <property type="project" value="TreeGrafter"/>
</dbReference>
<keyword evidence="9" id="KW-0812">Transmembrane</keyword>
<dbReference type="SMART" id="SM00176">
    <property type="entry name" value="RAN"/>
    <property type="match status" value="1"/>
</dbReference>
<keyword evidence="3" id="KW-0547">Nucleotide-binding</keyword>
<dbReference type="GO" id="GO:0004659">
    <property type="term" value="F:prenyltransferase activity"/>
    <property type="evidence" value="ECO:0007669"/>
    <property type="project" value="InterPro"/>
</dbReference>